<keyword evidence="1" id="KW-0812">Transmembrane</keyword>
<dbReference type="RefSeq" id="WP_113619536.1">
    <property type="nucleotide sequence ID" value="NZ_QFFJ01000002.1"/>
</dbReference>
<reference evidence="2 3" key="1">
    <citation type="submission" date="2018-05" db="EMBL/GenBank/DDBJ databases">
        <title>Chitinophaga sp. K3CV102501T nov., isolated from isolated from a monsoon evergreen broad-leaved forest soil.</title>
        <authorList>
            <person name="Lv Y."/>
        </authorList>
    </citation>
    <scope>NUCLEOTIDE SEQUENCE [LARGE SCALE GENOMIC DNA]</scope>
    <source>
        <strain evidence="2 3">GDMCC 1.1325</strain>
    </source>
</reference>
<dbReference type="AlphaFoldDB" id="A0A365XX33"/>
<gene>
    <name evidence="2" type="ORF">DF182_30540</name>
</gene>
<protein>
    <submittedName>
        <fullName evidence="2">Uncharacterized protein</fullName>
    </submittedName>
</protein>
<organism evidence="2 3">
    <name type="scientific">Chitinophaga flava</name>
    <dbReference type="NCBI Taxonomy" id="2259036"/>
    <lineage>
        <taxon>Bacteria</taxon>
        <taxon>Pseudomonadati</taxon>
        <taxon>Bacteroidota</taxon>
        <taxon>Chitinophagia</taxon>
        <taxon>Chitinophagales</taxon>
        <taxon>Chitinophagaceae</taxon>
        <taxon>Chitinophaga</taxon>
    </lineage>
</organism>
<feature type="transmembrane region" description="Helical" evidence="1">
    <location>
        <begin position="65"/>
        <end position="83"/>
    </location>
</feature>
<feature type="transmembrane region" description="Helical" evidence="1">
    <location>
        <begin position="89"/>
        <end position="114"/>
    </location>
</feature>
<evidence type="ECO:0000256" key="1">
    <source>
        <dbReference type="SAM" id="Phobius"/>
    </source>
</evidence>
<accession>A0A365XX33</accession>
<comment type="caution">
    <text evidence="2">The sequence shown here is derived from an EMBL/GenBank/DDBJ whole genome shotgun (WGS) entry which is preliminary data.</text>
</comment>
<dbReference type="EMBL" id="QFFJ01000002">
    <property type="protein sequence ID" value="RBL90780.1"/>
    <property type="molecule type" value="Genomic_DNA"/>
</dbReference>
<evidence type="ECO:0000313" key="3">
    <source>
        <dbReference type="Proteomes" id="UP000253410"/>
    </source>
</evidence>
<keyword evidence="1" id="KW-1133">Transmembrane helix</keyword>
<proteinExistence type="predicted"/>
<keyword evidence="1" id="KW-0472">Membrane</keyword>
<keyword evidence="3" id="KW-1185">Reference proteome</keyword>
<dbReference type="OrthoDB" id="673155at2"/>
<sequence length="129" mass="14742">MEAPKEDIVTIVKGYFEERHKIWRVGDLEQRLIAKGYQPQEASRHAFMAFENFFKAKKRKDGVRVLVYLGLAAVFLIRILVMSNKIGNIAAVSGFLALTAFALVMGLIGLLKLFQLREEIVSFRDLRKL</sequence>
<name>A0A365XX33_9BACT</name>
<evidence type="ECO:0000313" key="2">
    <source>
        <dbReference type="EMBL" id="RBL90780.1"/>
    </source>
</evidence>
<dbReference type="Proteomes" id="UP000253410">
    <property type="component" value="Unassembled WGS sequence"/>
</dbReference>